<dbReference type="SUPFAM" id="SSF53098">
    <property type="entry name" value="Ribonuclease H-like"/>
    <property type="match status" value="1"/>
</dbReference>
<dbReference type="EMBL" id="UINC01064766">
    <property type="protein sequence ID" value="SVB93746.1"/>
    <property type="molecule type" value="Genomic_DNA"/>
</dbReference>
<comment type="similarity">
    <text evidence="2">Belongs to the transposase IS30 family.</text>
</comment>
<dbReference type="GO" id="GO:0003677">
    <property type="term" value="F:DNA binding"/>
    <property type="evidence" value="ECO:0007669"/>
    <property type="project" value="InterPro"/>
</dbReference>
<dbReference type="PANTHER" id="PTHR10948:SF23">
    <property type="entry name" value="TRANSPOSASE INSI FOR INSERTION SEQUENCE ELEMENT IS30A-RELATED"/>
    <property type="match status" value="1"/>
</dbReference>
<evidence type="ECO:0000256" key="1">
    <source>
        <dbReference type="ARBA" id="ARBA00002190"/>
    </source>
</evidence>
<dbReference type="GO" id="GO:0006313">
    <property type="term" value="P:DNA transposition"/>
    <property type="evidence" value="ECO:0007669"/>
    <property type="project" value="InterPro"/>
</dbReference>
<dbReference type="AlphaFoldDB" id="A0A382I2A3"/>
<evidence type="ECO:0000256" key="2">
    <source>
        <dbReference type="ARBA" id="ARBA00006363"/>
    </source>
</evidence>
<dbReference type="PROSITE" id="PS50994">
    <property type="entry name" value="INTEGRASE"/>
    <property type="match status" value="1"/>
</dbReference>
<name>A0A382I2A3_9ZZZZ</name>
<accession>A0A382I2A3</accession>
<dbReference type="PROSITE" id="PS01043">
    <property type="entry name" value="TRANSPOSASE_IS30"/>
    <property type="match status" value="1"/>
</dbReference>
<evidence type="ECO:0000313" key="4">
    <source>
        <dbReference type="EMBL" id="SVB93746.1"/>
    </source>
</evidence>
<dbReference type="GO" id="GO:0004803">
    <property type="term" value="F:transposase activity"/>
    <property type="evidence" value="ECO:0007669"/>
    <property type="project" value="InterPro"/>
</dbReference>
<proteinExistence type="inferred from homology"/>
<dbReference type="GO" id="GO:0015074">
    <property type="term" value="P:DNA integration"/>
    <property type="evidence" value="ECO:0007669"/>
    <property type="project" value="InterPro"/>
</dbReference>
<dbReference type="Gene3D" id="3.30.420.10">
    <property type="entry name" value="Ribonuclease H-like superfamily/Ribonuclease H"/>
    <property type="match status" value="1"/>
</dbReference>
<evidence type="ECO:0000259" key="3">
    <source>
        <dbReference type="PROSITE" id="PS50994"/>
    </source>
</evidence>
<dbReference type="InterPro" id="IPR001584">
    <property type="entry name" value="Integrase_cat-core"/>
</dbReference>
<protein>
    <recommendedName>
        <fullName evidence="3">Integrase catalytic domain-containing protein</fullName>
    </recommendedName>
</protein>
<dbReference type="InterPro" id="IPR051917">
    <property type="entry name" value="Transposase-Integrase"/>
</dbReference>
<sequence>VDRRTKENTEDAVKRLLHSISDKVHTITSDNGKEFGNHEIIAKGLKCNFYFAHPYSSWERGTNENTNGLIRQYFPKSRDFRTITDSEIIHAMKRLNNRPRKRLGFKTPNQVFFGESFNVALTT</sequence>
<dbReference type="GO" id="GO:0005829">
    <property type="term" value="C:cytosol"/>
    <property type="evidence" value="ECO:0007669"/>
    <property type="project" value="TreeGrafter"/>
</dbReference>
<dbReference type="InterPro" id="IPR053392">
    <property type="entry name" value="Transposase_IS30-like"/>
</dbReference>
<dbReference type="InterPro" id="IPR036397">
    <property type="entry name" value="RNaseH_sf"/>
</dbReference>
<gene>
    <name evidence="4" type="ORF">METZ01_LOCUS246600</name>
</gene>
<feature type="domain" description="Integrase catalytic" evidence="3">
    <location>
        <begin position="1"/>
        <end position="116"/>
    </location>
</feature>
<comment type="function">
    <text evidence="1">Required for the transposition of the insertion element.</text>
</comment>
<dbReference type="InterPro" id="IPR001598">
    <property type="entry name" value="Transposase_IS30_CS"/>
</dbReference>
<dbReference type="PANTHER" id="PTHR10948">
    <property type="entry name" value="TRANSPOSASE"/>
    <property type="match status" value="1"/>
</dbReference>
<dbReference type="InterPro" id="IPR012337">
    <property type="entry name" value="RNaseH-like_sf"/>
</dbReference>
<reference evidence="4" key="1">
    <citation type="submission" date="2018-05" db="EMBL/GenBank/DDBJ databases">
        <authorList>
            <person name="Lanie J.A."/>
            <person name="Ng W.-L."/>
            <person name="Kazmierczak K.M."/>
            <person name="Andrzejewski T.M."/>
            <person name="Davidsen T.M."/>
            <person name="Wayne K.J."/>
            <person name="Tettelin H."/>
            <person name="Glass J.I."/>
            <person name="Rusch D."/>
            <person name="Podicherti R."/>
            <person name="Tsui H.-C.T."/>
            <person name="Winkler M.E."/>
        </authorList>
    </citation>
    <scope>NUCLEOTIDE SEQUENCE</scope>
</reference>
<organism evidence="4">
    <name type="scientific">marine metagenome</name>
    <dbReference type="NCBI Taxonomy" id="408172"/>
    <lineage>
        <taxon>unclassified sequences</taxon>
        <taxon>metagenomes</taxon>
        <taxon>ecological metagenomes</taxon>
    </lineage>
</organism>
<feature type="non-terminal residue" evidence="4">
    <location>
        <position position="1"/>
    </location>
</feature>
<dbReference type="NCBIfam" id="NF033563">
    <property type="entry name" value="transpos_IS30"/>
    <property type="match status" value="1"/>
</dbReference>